<proteinExistence type="predicted"/>
<dbReference type="SUPFAM" id="SSF51695">
    <property type="entry name" value="PLC-like phosphodiesterases"/>
    <property type="match status" value="1"/>
</dbReference>
<dbReference type="Proteomes" id="UP000018208">
    <property type="component" value="Unassembled WGS sequence"/>
</dbReference>
<dbReference type="GO" id="GO:0046475">
    <property type="term" value="P:glycerophospholipid catabolic process"/>
    <property type="evidence" value="ECO:0007669"/>
    <property type="project" value="TreeGrafter"/>
</dbReference>
<evidence type="ECO:0000313" key="4">
    <source>
        <dbReference type="Proteomes" id="UP000018208"/>
    </source>
</evidence>
<dbReference type="Pfam" id="PF03009">
    <property type="entry name" value="GDPD"/>
    <property type="match status" value="1"/>
</dbReference>
<dbReference type="KEGG" id="ssao:94295034"/>
<dbReference type="InterPro" id="IPR017946">
    <property type="entry name" value="PLC-like_Pdiesterase_TIM-brl"/>
</dbReference>
<evidence type="ECO:0000259" key="2">
    <source>
        <dbReference type="PROSITE" id="PS51704"/>
    </source>
</evidence>
<reference evidence="3 4" key="1">
    <citation type="journal article" date="2014" name="PLoS Genet.">
        <title>The Genome of Spironucleus salmonicida Highlights a Fish Pathogen Adapted to Fluctuating Environments.</title>
        <authorList>
            <person name="Xu F."/>
            <person name="Jerlstrom-Hultqvist J."/>
            <person name="Einarsson E."/>
            <person name="Astvaldsson A."/>
            <person name="Svard S.G."/>
            <person name="Andersson J.O."/>
        </authorList>
    </citation>
    <scope>NUCLEOTIDE SEQUENCE [LARGE SCALE GENOMIC DNA]</scope>
    <source>
        <strain evidence="3 4">ATCC 50377</strain>
    </source>
</reference>
<organism evidence="3 4">
    <name type="scientific">Spironucleus salmonicida</name>
    <dbReference type="NCBI Taxonomy" id="348837"/>
    <lineage>
        <taxon>Eukaryota</taxon>
        <taxon>Metamonada</taxon>
        <taxon>Diplomonadida</taxon>
        <taxon>Hexamitidae</taxon>
        <taxon>Hexamitinae</taxon>
        <taxon>Spironucleus</taxon>
    </lineage>
</organism>
<dbReference type="EMBL" id="AUWU02000001">
    <property type="protein sequence ID" value="KAH0577657.1"/>
    <property type="molecule type" value="Genomic_DNA"/>
</dbReference>
<dbReference type="InterPro" id="IPR030395">
    <property type="entry name" value="GP_PDE_dom"/>
</dbReference>
<dbReference type="PANTHER" id="PTHR22958:SF1">
    <property type="entry name" value="GLYCEROPHOSPHOCHOLINE PHOSPHODIESTERASE GPCPD1"/>
    <property type="match status" value="1"/>
</dbReference>
<gene>
    <name evidence="3" type="ORF">SS50377_21011</name>
</gene>
<dbReference type="GO" id="GO:0008081">
    <property type="term" value="F:phosphoric diester hydrolase activity"/>
    <property type="evidence" value="ECO:0007669"/>
    <property type="project" value="InterPro"/>
</dbReference>
<accession>A0A9P8S2F8</accession>
<sequence>MTIQPTYEESACMLCFKFRGNILLTSVTQVFKPSSTYQIFDYQYAVYEDLKYGSYQVQYQNKDISIDVENLVYGIDFTSDKLNEYKYSIGDDVVIIEGNSTQEGPFLPCKHDIYLQFNNILPPQKLVSGYMKLYPNQNIIQLLSGTSQLISTLNHIKQSYQQDYIFHYNNEQIAIQAFWWCHGKIIPNQHTSCVKSVEINPSDREYKSQATSSTLQTYLKIGHRGCGMNKAFASGRVKIAENTVESFNKAYEFGMDMIETDVIITKDKIPIINHDFKVQYHGLNLAIIHLLWNSLKKQKLTNLISIYFKIP</sequence>
<dbReference type="GeneID" id="94295034"/>
<evidence type="ECO:0000256" key="1">
    <source>
        <dbReference type="ARBA" id="ARBA00022801"/>
    </source>
</evidence>
<comment type="caution">
    <text evidence="3">The sequence shown here is derived from an EMBL/GenBank/DDBJ whole genome shotgun (WGS) entry which is preliminary data.</text>
</comment>
<keyword evidence="1" id="KW-0378">Hydrolase</keyword>
<dbReference type="PANTHER" id="PTHR22958">
    <property type="entry name" value="GLYCEROPHOSPHORYL DIESTER PHOSPHODIESTERASE"/>
    <property type="match status" value="1"/>
</dbReference>
<feature type="domain" description="GP-PDE" evidence="2">
    <location>
        <begin position="218"/>
        <end position="311"/>
    </location>
</feature>
<protein>
    <submittedName>
        <fullName evidence="3">Glycerophosphoryl diester phosphodiesterase family protein</fullName>
    </submittedName>
</protein>
<dbReference type="OrthoDB" id="197419at2759"/>
<keyword evidence="4" id="KW-1185">Reference proteome</keyword>
<dbReference type="RefSeq" id="XP_067768430.1">
    <property type="nucleotide sequence ID" value="XM_067904948.1"/>
</dbReference>
<dbReference type="AlphaFoldDB" id="A0A9P8S2F8"/>
<name>A0A9P8S2F8_9EUKA</name>
<dbReference type="InterPro" id="IPR051578">
    <property type="entry name" value="GDPD"/>
</dbReference>
<dbReference type="Gene3D" id="3.20.20.190">
    <property type="entry name" value="Phosphatidylinositol (PI) phosphodiesterase"/>
    <property type="match status" value="1"/>
</dbReference>
<evidence type="ECO:0000313" key="3">
    <source>
        <dbReference type="EMBL" id="KAH0577657.1"/>
    </source>
</evidence>
<dbReference type="PROSITE" id="PS51704">
    <property type="entry name" value="GP_PDE"/>
    <property type="match status" value="1"/>
</dbReference>